<evidence type="ECO:0000313" key="3">
    <source>
        <dbReference type="Proteomes" id="UP000626109"/>
    </source>
</evidence>
<feature type="non-terminal residue" evidence="2">
    <location>
        <position position="104"/>
    </location>
</feature>
<feature type="region of interest" description="Disordered" evidence="1">
    <location>
        <begin position="40"/>
        <end position="104"/>
    </location>
</feature>
<evidence type="ECO:0000313" key="2">
    <source>
        <dbReference type="EMBL" id="CAE8680644.1"/>
    </source>
</evidence>
<organism evidence="2 3">
    <name type="scientific">Polarella glacialis</name>
    <name type="common">Dinoflagellate</name>
    <dbReference type="NCBI Taxonomy" id="89957"/>
    <lineage>
        <taxon>Eukaryota</taxon>
        <taxon>Sar</taxon>
        <taxon>Alveolata</taxon>
        <taxon>Dinophyceae</taxon>
        <taxon>Suessiales</taxon>
        <taxon>Suessiaceae</taxon>
        <taxon>Polarella</taxon>
    </lineage>
</organism>
<dbReference type="Proteomes" id="UP000626109">
    <property type="component" value="Unassembled WGS sequence"/>
</dbReference>
<dbReference type="EMBL" id="CAJNNW010025877">
    <property type="protein sequence ID" value="CAE8680644.1"/>
    <property type="molecule type" value="Genomic_DNA"/>
</dbReference>
<dbReference type="AlphaFoldDB" id="A0A813JQ00"/>
<name>A0A813JQ00_POLGL</name>
<comment type="caution">
    <text evidence="2">The sequence shown here is derived from an EMBL/GenBank/DDBJ whole genome shotgun (WGS) entry which is preliminary data.</text>
</comment>
<proteinExistence type="predicted"/>
<evidence type="ECO:0000256" key="1">
    <source>
        <dbReference type="SAM" id="MobiDB-lite"/>
    </source>
</evidence>
<accession>A0A813JQ00</accession>
<sequence>MNSGPQVPQVAGAAANRLSLEDPEHLSRQVAELFFKHVEVPRPFHLEQTGVGRQVLPKPGNNNDDDDDDNNNNNKNNNNNNNQGGMSPTSATWSSSRPSWATWS</sequence>
<feature type="compositionally biased region" description="Low complexity" evidence="1">
    <location>
        <begin position="71"/>
        <end position="82"/>
    </location>
</feature>
<gene>
    <name evidence="2" type="ORF">PGLA2088_LOCUS22015</name>
</gene>
<reference evidence="2" key="1">
    <citation type="submission" date="2021-02" db="EMBL/GenBank/DDBJ databases">
        <authorList>
            <person name="Dougan E. K."/>
            <person name="Rhodes N."/>
            <person name="Thang M."/>
            <person name="Chan C."/>
        </authorList>
    </citation>
    <scope>NUCLEOTIDE SEQUENCE</scope>
</reference>
<protein>
    <submittedName>
        <fullName evidence="2">Uncharacterized protein</fullName>
    </submittedName>
</protein>
<feature type="compositionally biased region" description="Polar residues" evidence="1">
    <location>
        <begin position="83"/>
        <end position="104"/>
    </location>
</feature>